<proteinExistence type="predicted"/>
<evidence type="ECO:0000313" key="1">
    <source>
        <dbReference type="EMBL" id="PLT45507.1"/>
    </source>
</evidence>
<reference evidence="1 2" key="1">
    <citation type="submission" date="2017-05" db="EMBL/GenBank/DDBJ databases">
        <title>Functional genome analysis of Paenibacillus pasadenensis strain R16: insights on endophytic life style and antifungal activity.</title>
        <authorList>
            <person name="Passera A."/>
            <person name="Marcolungo L."/>
            <person name="Casati P."/>
            <person name="Brasca M."/>
            <person name="Quaglino F."/>
            <person name="Delledonne M."/>
        </authorList>
    </citation>
    <scope>NUCLEOTIDE SEQUENCE [LARGE SCALE GENOMIC DNA]</scope>
    <source>
        <strain evidence="1 2">R16</strain>
    </source>
</reference>
<comment type="caution">
    <text evidence="1">The sequence shown here is derived from an EMBL/GenBank/DDBJ whole genome shotgun (WGS) entry which is preliminary data.</text>
</comment>
<dbReference type="Proteomes" id="UP000234789">
    <property type="component" value="Unassembled WGS sequence"/>
</dbReference>
<keyword evidence="2" id="KW-1185">Reference proteome</keyword>
<organism evidence="1 2">
    <name type="scientific">Paenibacillus pasadenensis</name>
    <dbReference type="NCBI Taxonomy" id="217090"/>
    <lineage>
        <taxon>Bacteria</taxon>
        <taxon>Bacillati</taxon>
        <taxon>Bacillota</taxon>
        <taxon>Bacilli</taxon>
        <taxon>Bacillales</taxon>
        <taxon>Paenibacillaceae</taxon>
        <taxon>Paenibacillus</taxon>
    </lineage>
</organism>
<dbReference type="AlphaFoldDB" id="A0A2N5N583"/>
<accession>A0A2N5N583</accession>
<evidence type="ECO:0000313" key="2">
    <source>
        <dbReference type="Proteomes" id="UP000234789"/>
    </source>
</evidence>
<protein>
    <submittedName>
        <fullName evidence="1">Uncharacterized protein</fullName>
    </submittedName>
</protein>
<gene>
    <name evidence="1" type="ORF">B8V81_3938</name>
</gene>
<sequence length="51" mass="5915">MIDYLTQMRRRLVPEADQAAGRPQSLLERDLHARFYVGSPKNENAFTKLLP</sequence>
<name>A0A2N5N583_9BACL</name>
<dbReference type="EMBL" id="NFEZ01000004">
    <property type="protein sequence ID" value="PLT45507.1"/>
    <property type="molecule type" value="Genomic_DNA"/>
</dbReference>